<evidence type="ECO:0000256" key="4">
    <source>
        <dbReference type="ARBA" id="ARBA00022989"/>
    </source>
</evidence>
<evidence type="ECO:0000313" key="7">
    <source>
        <dbReference type="EMBL" id="QEK79445.1"/>
    </source>
</evidence>
<dbReference type="PANTHER" id="PTHR33931">
    <property type="entry name" value="HOLIN-LIKE PROTEIN CIDA-RELATED"/>
    <property type="match status" value="1"/>
</dbReference>
<protein>
    <submittedName>
        <fullName evidence="7">CidA/LrgA family protein</fullName>
    </submittedName>
</protein>
<keyword evidence="5 6" id="KW-0472">Membrane</keyword>
<evidence type="ECO:0000256" key="1">
    <source>
        <dbReference type="ARBA" id="ARBA00004651"/>
    </source>
</evidence>
<dbReference type="GeneID" id="13301337"/>
<reference evidence="7 8" key="1">
    <citation type="submission" date="2017-08" db="EMBL/GenBank/DDBJ databases">
        <title>Resequencing and Reannotation of the genome of Pyrococcus furiosus type strain DSM3638.</title>
        <authorList>
            <person name="Reichelt R.M."/>
            <person name="Bunk B."/>
        </authorList>
    </citation>
    <scope>NUCLEOTIDE SEQUENCE [LARGE SCALE GENOMIC DNA]</scope>
    <source>
        <strain evidence="7 8">DSM 3638</strain>
    </source>
</reference>
<feature type="transmembrane region" description="Helical" evidence="6">
    <location>
        <begin position="30"/>
        <end position="46"/>
    </location>
</feature>
<keyword evidence="4 6" id="KW-1133">Transmembrane helix</keyword>
<comment type="subcellular location">
    <subcellularLocation>
        <location evidence="1">Cell membrane</location>
        <topology evidence="1">Multi-pass membrane protein</topology>
    </subcellularLocation>
</comment>
<evidence type="ECO:0000256" key="3">
    <source>
        <dbReference type="ARBA" id="ARBA00022692"/>
    </source>
</evidence>
<sequence>MYKGLAIIFGFLFLGELIESLGIPVPGSVLGMLLLTIALITGIIEIRDVEKEAEFLVKNMSIMFIPPGVGIILYLDLLKENIVAIVTALIFSFLITLWATGKVVEVLRR</sequence>
<name>A0A5C0XS70_PYRFU</name>
<proteinExistence type="predicted"/>
<dbReference type="InterPro" id="IPR005538">
    <property type="entry name" value="LrgA/CidA"/>
</dbReference>
<dbReference type="PANTHER" id="PTHR33931:SF2">
    <property type="entry name" value="HOLIN-LIKE PROTEIN CIDA"/>
    <property type="match status" value="1"/>
</dbReference>
<keyword evidence="2" id="KW-1003">Cell membrane</keyword>
<dbReference type="EMBL" id="CP023154">
    <property type="protein sequence ID" value="QEK79445.1"/>
    <property type="molecule type" value="Genomic_DNA"/>
</dbReference>
<dbReference type="GO" id="GO:0005886">
    <property type="term" value="C:plasma membrane"/>
    <property type="evidence" value="ECO:0007669"/>
    <property type="project" value="UniProtKB-SubCell"/>
</dbReference>
<evidence type="ECO:0000256" key="5">
    <source>
        <dbReference type="ARBA" id="ARBA00023136"/>
    </source>
</evidence>
<accession>A0A5C0XS70</accession>
<dbReference type="Proteomes" id="UP000324354">
    <property type="component" value="Chromosome"/>
</dbReference>
<feature type="transmembrane region" description="Helical" evidence="6">
    <location>
        <begin position="55"/>
        <end position="75"/>
    </location>
</feature>
<feature type="transmembrane region" description="Helical" evidence="6">
    <location>
        <begin position="81"/>
        <end position="100"/>
    </location>
</feature>
<dbReference type="RefSeq" id="WP_014835558.1">
    <property type="nucleotide sequence ID" value="NC_003413.1"/>
</dbReference>
<organism evidence="7 8">
    <name type="scientific">Pyrococcus furiosus (strain ATCC 43587 / DSM 3638 / JCM 8422 / Vc1)</name>
    <dbReference type="NCBI Taxonomy" id="186497"/>
    <lineage>
        <taxon>Archaea</taxon>
        <taxon>Methanobacteriati</taxon>
        <taxon>Methanobacteriota</taxon>
        <taxon>Thermococci</taxon>
        <taxon>Thermococcales</taxon>
        <taxon>Thermococcaceae</taxon>
        <taxon>Pyrococcus</taxon>
    </lineage>
</organism>
<gene>
    <name evidence="7" type="ORF">PFDSM3638_09275</name>
</gene>
<dbReference type="Pfam" id="PF03788">
    <property type="entry name" value="LrgA"/>
    <property type="match status" value="1"/>
</dbReference>
<evidence type="ECO:0000256" key="6">
    <source>
        <dbReference type="SAM" id="Phobius"/>
    </source>
</evidence>
<evidence type="ECO:0000256" key="2">
    <source>
        <dbReference type="ARBA" id="ARBA00022475"/>
    </source>
</evidence>
<dbReference type="AlphaFoldDB" id="A0A5C0XS70"/>
<dbReference type="GeneID" id="41713664"/>
<keyword evidence="3 6" id="KW-0812">Transmembrane</keyword>
<evidence type="ECO:0000313" key="8">
    <source>
        <dbReference type="Proteomes" id="UP000324354"/>
    </source>
</evidence>
<dbReference type="OrthoDB" id="85741at2157"/>